<dbReference type="STRING" id="1555241.A0A4P9X4H6"/>
<dbReference type="GO" id="GO:0005783">
    <property type="term" value="C:endoplasmic reticulum"/>
    <property type="evidence" value="ECO:0007669"/>
    <property type="project" value="UniProtKB-SubCell"/>
</dbReference>
<keyword evidence="6 8" id="KW-0931">ER-Golgi transport</keyword>
<dbReference type="Proteomes" id="UP000274922">
    <property type="component" value="Unassembled WGS sequence"/>
</dbReference>
<dbReference type="GO" id="GO:0016236">
    <property type="term" value="P:macroautophagy"/>
    <property type="evidence" value="ECO:0007669"/>
    <property type="project" value="UniProtKB-ARBA"/>
</dbReference>
<dbReference type="EMBL" id="ML009291">
    <property type="protein sequence ID" value="RKO97380.1"/>
    <property type="molecule type" value="Genomic_DNA"/>
</dbReference>
<evidence type="ECO:0000313" key="10">
    <source>
        <dbReference type="EMBL" id="RKO99954.1"/>
    </source>
</evidence>
<dbReference type="InterPro" id="IPR024096">
    <property type="entry name" value="NO_sig/Golgi_transp_ligand-bd"/>
</dbReference>
<evidence type="ECO:0000256" key="7">
    <source>
        <dbReference type="ARBA" id="ARBA00023034"/>
    </source>
</evidence>
<evidence type="ECO:0000313" key="11">
    <source>
        <dbReference type="Proteomes" id="UP000268535"/>
    </source>
</evidence>
<keyword evidence="12" id="KW-1185">Reference proteome</keyword>
<dbReference type="InterPro" id="IPR007194">
    <property type="entry name" value="TRAPP_component"/>
</dbReference>
<dbReference type="FunFam" id="3.30.1380.20:FF:000001">
    <property type="entry name" value="Trafficking protein particle complex subunit BET3"/>
    <property type="match status" value="1"/>
</dbReference>
<evidence type="ECO:0000256" key="2">
    <source>
        <dbReference type="ARBA" id="ARBA00004240"/>
    </source>
</evidence>
<dbReference type="SUPFAM" id="SSF111126">
    <property type="entry name" value="Ligand-binding domain in the NO signalling and Golgi transport"/>
    <property type="match status" value="1"/>
</dbReference>
<gene>
    <name evidence="9" type="ORF">CAUPRSCDRAFT_6602</name>
    <name evidence="10" type="ORF">CXG81DRAFT_13821</name>
</gene>
<comment type="similarity">
    <text evidence="3 8">Belongs to the TRAPP small subunits family. BET3 subfamily.</text>
</comment>
<evidence type="ECO:0000256" key="4">
    <source>
        <dbReference type="ARBA" id="ARBA00022448"/>
    </source>
</evidence>
<dbReference type="OrthoDB" id="10262857at2759"/>
<dbReference type="PANTHER" id="PTHR13048">
    <property type="entry name" value="TRAFFICKING PROTEIN PARTICLE COMPLEX SUBUNIT 3"/>
    <property type="match status" value="1"/>
</dbReference>
<organism evidence="10 12">
    <name type="scientific">Caulochytrium protostelioides</name>
    <dbReference type="NCBI Taxonomy" id="1555241"/>
    <lineage>
        <taxon>Eukaryota</taxon>
        <taxon>Fungi</taxon>
        <taxon>Fungi incertae sedis</taxon>
        <taxon>Chytridiomycota</taxon>
        <taxon>Chytridiomycota incertae sedis</taxon>
        <taxon>Chytridiomycetes</taxon>
        <taxon>Caulochytriales</taxon>
        <taxon>Caulochytriaceae</taxon>
        <taxon>Caulochytrium</taxon>
    </lineage>
</organism>
<dbReference type="AlphaFoldDB" id="A0A4P9X4H6"/>
<evidence type="ECO:0000256" key="1">
    <source>
        <dbReference type="ARBA" id="ARBA00004222"/>
    </source>
</evidence>
<keyword evidence="5" id="KW-0256">Endoplasmic reticulum</keyword>
<reference evidence="11 12" key="1">
    <citation type="journal article" date="2018" name="Nat. Microbiol.">
        <title>Leveraging single-cell genomics to expand the fungal tree of life.</title>
        <authorList>
            <person name="Ahrendt S.R."/>
            <person name="Quandt C.A."/>
            <person name="Ciobanu D."/>
            <person name="Clum A."/>
            <person name="Salamov A."/>
            <person name="Andreopoulos B."/>
            <person name="Cheng J.F."/>
            <person name="Woyke T."/>
            <person name="Pelin A."/>
            <person name="Henrissat B."/>
            <person name="Reynolds N.K."/>
            <person name="Benny G.L."/>
            <person name="Smith M.E."/>
            <person name="James T.Y."/>
            <person name="Grigoriev I.V."/>
        </authorList>
    </citation>
    <scope>NUCLEOTIDE SEQUENCE [LARGE SCALE GENOMIC DNA]</scope>
    <source>
        <strain evidence="11 12">ATCC 52028</strain>
    </source>
</reference>
<accession>A0A4P9X4H6</accession>
<reference evidence="9" key="3">
    <citation type="submission" date="2018-08" db="EMBL/GenBank/DDBJ databases">
        <title>Leveraging single-cell genomics to expand the Fungal Tree of Life.</title>
        <authorList>
            <consortium name="DOE Joint Genome Institute"/>
            <person name="Ahrendt S.R."/>
            <person name="Quandt C.A."/>
            <person name="Ciobanu D."/>
            <person name="Clum A."/>
            <person name="Salamov A."/>
            <person name="Andreopoulos B."/>
            <person name="Cheng J.-F."/>
            <person name="Woyke T."/>
            <person name="Pelin A."/>
            <person name="Henrissat B."/>
            <person name="Reynolds N."/>
            <person name="Benny G.L."/>
            <person name="Smith M.E."/>
            <person name="James T.Y."/>
            <person name="Grigoriev I.V."/>
        </authorList>
    </citation>
    <scope>NUCLEOTIDE SEQUENCE</scope>
    <source>
        <strain evidence="9">ATCC 52028</strain>
    </source>
</reference>
<evidence type="ECO:0000256" key="6">
    <source>
        <dbReference type="ARBA" id="ARBA00022892"/>
    </source>
</evidence>
<name>A0A4P9X4H6_9FUNG</name>
<sequence length="188" mass="21274">MATKGGQRPLGDEIWRTKVEKVDAELFILTYGSLVAQLIKDYDDYHEVNTQLAKMGYNIGVRLIEDYLAKTGSPKCHDFRETAEAIARIGFKIFLNVSATVVFPSPAAECRLILDENPLSEFVELPPDAVQELWYSNLLTGVLRGALEMVGMEVECWFVSDTLRGDDQTELRLRLVRYLEEDVPPSED</sequence>
<keyword evidence="7 8" id="KW-0333">Golgi apparatus</keyword>
<dbReference type="GO" id="GO:0030008">
    <property type="term" value="C:TRAPP complex"/>
    <property type="evidence" value="ECO:0007669"/>
    <property type="project" value="InterPro"/>
</dbReference>
<protein>
    <recommendedName>
        <fullName evidence="8">Trafficking protein particle complex subunit BET3</fullName>
    </recommendedName>
</protein>
<dbReference type="EMBL" id="ML014244">
    <property type="protein sequence ID" value="RKO99954.1"/>
    <property type="molecule type" value="Genomic_DNA"/>
</dbReference>
<evidence type="ECO:0000256" key="8">
    <source>
        <dbReference type="PIRNR" id="PIRNR018293"/>
    </source>
</evidence>
<evidence type="ECO:0000256" key="5">
    <source>
        <dbReference type="ARBA" id="ARBA00022824"/>
    </source>
</evidence>
<dbReference type="InterPro" id="IPR016721">
    <property type="entry name" value="Bet3"/>
</dbReference>
<reference evidence="10" key="2">
    <citation type="submission" date="2018-04" db="EMBL/GenBank/DDBJ databases">
        <title>Leveraging single-cell genomics to expand the Fungal Tree of Life.</title>
        <authorList>
            <consortium name="DOE Joint Genome Institute"/>
            <person name="Ahrendt S.R."/>
            <person name="Quandt C.A."/>
            <person name="Ciobanu D."/>
            <person name="Clum A."/>
            <person name="Salamov A."/>
            <person name="Andreopoulos B."/>
            <person name="Cheng J.-F."/>
            <person name="Woyke T."/>
            <person name="Pelin A."/>
            <person name="Henrissat B."/>
            <person name="Benny G.L."/>
            <person name="Smith M.E."/>
            <person name="James T.Y."/>
            <person name="Grigoriev I.V."/>
        </authorList>
    </citation>
    <scope>NUCLEOTIDE SEQUENCE</scope>
    <source>
        <strain evidence="10">ATCC 52028</strain>
    </source>
</reference>
<comment type="subcellular location">
    <subcellularLocation>
        <location evidence="2">Endoplasmic reticulum</location>
    </subcellularLocation>
    <subcellularLocation>
        <location evidence="1 8">Golgi apparatus</location>
        <location evidence="1 8">cis-Golgi network</location>
    </subcellularLocation>
</comment>
<dbReference type="CDD" id="cd14942">
    <property type="entry name" value="TRAPPC3_bet3"/>
    <property type="match status" value="1"/>
</dbReference>
<dbReference type="PIRSF" id="PIRSF018293">
    <property type="entry name" value="TRAPP_I_complex_Bet3"/>
    <property type="match status" value="1"/>
</dbReference>
<evidence type="ECO:0000313" key="9">
    <source>
        <dbReference type="EMBL" id="RKO97380.1"/>
    </source>
</evidence>
<dbReference type="GO" id="GO:0005794">
    <property type="term" value="C:Golgi apparatus"/>
    <property type="evidence" value="ECO:0007669"/>
    <property type="project" value="UniProtKB-SubCell"/>
</dbReference>
<dbReference type="Pfam" id="PF04051">
    <property type="entry name" value="TRAPP"/>
    <property type="match status" value="1"/>
</dbReference>
<dbReference type="Gene3D" id="3.30.1380.20">
    <property type="entry name" value="Trafficking protein particle complex subunit 3"/>
    <property type="match status" value="1"/>
</dbReference>
<evidence type="ECO:0000313" key="12">
    <source>
        <dbReference type="Proteomes" id="UP000274922"/>
    </source>
</evidence>
<dbReference type="Proteomes" id="UP000268535">
    <property type="component" value="Unassembled WGS sequence"/>
</dbReference>
<keyword evidence="4 8" id="KW-0813">Transport</keyword>
<proteinExistence type="inferred from homology"/>
<dbReference type="GO" id="GO:0048193">
    <property type="term" value="P:Golgi vesicle transport"/>
    <property type="evidence" value="ECO:0007669"/>
    <property type="project" value="InterPro"/>
</dbReference>
<evidence type="ECO:0000256" key="3">
    <source>
        <dbReference type="ARBA" id="ARBA00006218"/>
    </source>
</evidence>